<gene>
    <name evidence="2" type="ORF">SAE02_67130</name>
</gene>
<dbReference type="InterPro" id="IPR050834">
    <property type="entry name" value="Glycosyltransf_2"/>
</dbReference>
<dbReference type="PANTHER" id="PTHR43685:SF11">
    <property type="entry name" value="GLYCOSYLTRANSFERASE TAGX-RELATED"/>
    <property type="match status" value="1"/>
</dbReference>
<evidence type="ECO:0000313" key="3">
    <source>
        <dbReference type="Proteomes" id="UP000321523"/>
    </source>
</evidence>
<feature type="domain" description="Glycosyltransferase 2-like" evidence="1">
    <location>
        <begin position="10"/>
        <end position="140"/>
    </location>
</feature>
<reference evidence="2 3" key="1">
    <citation type="submission" date="2019-07" db="EMBL/GenBank/DDBJ databases">
        <title>Whole genome shotgun sequence of Skermanella aerolata NBRC 106429.</title>
        <authorList>
            <person name="Hosoyama A."/>
            <person name="Uohara A."/>
            <person name="Ohji S."/>
            <person name="Ichikawa N."/>
        </authorList>
    </citation>
    <scope>NUCLEOTIDE SEQUENCE [LARGE SCALE GENOMIC DNA]</scope>
    <source>
        <strain evidence="2 3">NBRC 106429</strain>
    </source>
</reference>
<dbReference type="SUPFAM" id="SSF53448">
    <property type="entry name" value="Nucleotide-diphospho-sugar transferases"/>
    <property type="match status" value="1"/>
</dbReference>
<evidence type="ECO:0000313" key="2">
    <source>
        <dbReference type="EMBL" id="GEO42565.1"/>
    </source>
</evidence>
<dbReference type="OrthoDB" id="5291101at2"/>
<dbReference type="InterPro" id="IPR029044">
    <property type="entry name" value="Nucleotide-diphossugar_trans"/>
</dbReference>
<name>A0A512E1F9_9PROT</name>
<dbReference type="AlphaFoldDB" id="A0A512E1F9"/>
<organism evidence="2 3">
    <name type="scientific">Skermanella aerolata</name>
    <dbReference type="NCBI Taxonomy" id="393310"/>
    <lineage>
        <taxon>Bacteria</taxon>
        <taxon>Pseudomonadati</taxon>
        <taxon>Pseudomonadota</taxon>
        <taxon>Alphaproteobacteria</taxon>
        <taxon>Rhodospirillales</taxon>
        <taxon>Azospirillaceae</taxon>
        <taxon>Skermanella</taxon>
    </lineage>
</organism>
<dbReference type="Proteomes" id="UP000321523">
    <property type="component" value="Unassembled WGS sequence"/>
</dbReference>
<keyword evidence="3" id="KW-1185">Reference proteome</keyword>
<comment type="caution">
    <text evidence="2">The sequence shown here is derived from an EMBL/GenBank/DDBJ whole genome shotgun (WGS) entry which is preliminary data.</text>
</comment>
<dbReference type="Gene3D" id="3.90.550.10">
    <property type="entry name" value="Spore Coat Polysaccharide Biosynthesis Protein SpsA, Chain A"/>
    <property type="match status" value="1"/>
</dbReference>
<dbReference type="InterPro" id="IPR001173">
    <property type="entry name" value="Glyco_trans_2-like"/>
</dbReference>
<protein>
    <recommendedName>
        <fullName evidence="1">Glycosyltransferase 2-like domain-containing protein</fullName>
    </recommendedName>
</protein>
<dbReference type="PANTHER" id="PTHR43685">
    <property type="entry name" value="GLYCOSYLTRANSFERASE"/>
    <property type="match status" value="1"/>
</dbReference>
<evidence type="ECO:0000259" key="1">
    <source>
        <dbReference type="Pfam" id="PF00535"/>
    </source>
</evidence>
<dbReference type="Pfam" id="PF00535">
    <property type="entry name" value="Glycos_transf_2"/>
    <property type="match status" value="1"/>
</dbReference>
<accession>A0A512E1F9</accession>
<sequence length="322" mass="35553">MAADMKKLISVCIPTFGRSVYLQAAVKSVLEQDHRPLEILVGDDSPNEENDTFVASLPRDEGLTVRYLPNPVRLGQADNVNRLLKSSRGDWVVILHDDDYLLRGALGRLFDAVQRYPDAIAAFGLQAVVDQDGNFDWKASAASNRDFGRTAELAGPQTSRLASAVSGQFPNNAFLLRGEIARHVLYDSYGEVKDACDYDFGIRVALSPAVGSFVLVDDYVSTYRVWGAQISKDSSTGIAALRILKALQPRTPEETEAIRRAIARHVPIAVSEHARVHQRLASLKLLFSSSYWESPKLAQALYHIMLIASPGMVRSLKSRLRS</sequence>
<dbReference type="CDD" id="cd00761">
    <property type="entry name" value="Glyco_tranf_GTA_type"/>
    <property type="match status" value="1"/>
</dbReference>
<proteinExistence type="predicted"/>
<dbReference type="EMBL" id="BJYZ01000044">
    <property type="protein sequence ID" value="GEO42565.1"/>
    <property type="molecule type" value="Genomic_DNA"/>
</dbReference>